<organism evidence="5 6">
    <name type="scientific">Sphaeroforma arctica JP610</name>
    <dbReference type="NCBI Taxonomy" id="667725"/>
    <lineage>
        <taxon>Eukaryota</taxon>
        <taxon>Ichthyosporea</taxon>
        <taxon>Ichthyophonida</taxon>
        <taxon>Sphaeroforma</taxon>
    </lineage>
</organism>
<comment type="caution">
    <text evidence="2">Lacks conserved residue(s) required for the propagation of feature annotation.</text>
</comment>
<keyword evidence="1 2" id="KW-0443">Lipid metabolism</keyword>
<dbReference type="eggNOG" id="KOG3773">
    <property type="taxonomic scope" value="Eukaryota"/>
</dbReference>
<evidence type="ECO:0000256" key="3">
    <source>
        <dbReference type="SAM" id="SignalP"/>
    </source>
</evidence>
<feature type="domain" description="PNPLA" evidence="4">
    <location>
        <begin position="30"/>
        <end position="206"/>
    </location>
</feature>
<dbReference type="PROSITE" id="PS51635">
    <property type="entry name" value="PNPLA"/>
    <property type="match status" value="1"/>
</dbReference>
<keyword evidence="6" id="KW-1185">Reference proteome</keyword>
<dbReference type="InterPro" id="IPR016035">
    <property type="entry name" value="Acyl_Trfase/lysoPLipase"/>
</dbReference>
<dbReference type="GO" id="GO:0019433">
    <property type="term" value="P:triglyceride catabolic process"/>
    <property type="evidence" value="ECO:0007669"/>
    <property type="project" value="TreeGrafter"/>
</dbReference>
<protein>
    <recommendedName>
        <fullName evidence="4">PNPLA domain-containing protein</fullName>
    </recommendedName>
</protein>
<dbReference type="Gene3D" id="3.40.1090.10">
    <property type="entry name" value="Cytosolic phospholipase A2 catalytic domain"/>
    <property type="match status" value="1"/>
</dbReference>
<evidence type="ECO:0000256" key="2">
    <source>
        <dbReference type="PROSITE-ProRule" id="PRU01161"/>
    </source>
</evidence>
<dbReference type="Proteomes" id="UP000054560">
    <property type="component" value="Unassembled WGS sequence"/>
</dbReference>
<dbReference type="GO" id="GO:0016020">
    <property type="term" value="C:membrane"/>
    <property type="evidence" value="ECO:0007669"/>
    <property type="project" value="TreeGrafter"/>
</dbReference>
<dbReference type="InterPro" id="IPR002641">
    <property type="entry name" value="PNPLA_dom"/>
</dbReference>
<evidence type="ECO:0000313" key="6">
    <source>
        <dbReference type="Proteomes" id="UP000054560"/>
    </source>
</evidence>
<keyword evidence="2" id="KW-0378">Hydrolase</keyword>
<feature type="active site" description="Nucleophile" evidence="2">
    <location>
        <position position="66"/>
    </location>
</feature>
<keyword evidence="3" id="KW-0732">Signal</keyword>
<dbReference type="AlphaFoldDB" id="A0A0L0FZJ0"/>
<evidence type="ECO:0000259" key="4">
    <source>
        <dbReference type="PROSITE" id="PS51635"/>
    </source>
</evidence>
<dbReference type="GO" id="GO:0005811">
    <property type="term" value="C:lipid droplet"/>
    <property type="evidence" value="ECO:0007669"/>
    <property type="project" value="TreeGrafter"/>
</dbReference>
<feature type="active site" description="Proton acceptor" evidence="2">
    <location>
        <position position="193"/>
    </location>
</feature>
<dbReference type="GeneID" id="25906165"/>
<reference evidence="5 6" key="1">
    <citation type="submission" date="2011-02" db="EMBL/GenBank/DDBJ databases">
        <title>The Genome Sequence of Sphaeroforma arctica JP610.</title>
        <authorList>
            <consortium name="The Broad Institute Genome Sequencing Platform"/>
            <person name="Russ C."/>
            <person name="Cuomo C."/>
            <person name="Young S.K."/>
            <person name="Zeng Q."/>
            <person name="Gargeya S."/>
            <person name="Alvarado L."/>
            <person name="Berlin A."/>
            <person name="Chapman S.B."/>
            <person name="Chen Z."/>
            <person name="Freedman E."/>
            <person name="Gellesch M."/>
            <person name="Goldberg J."/>
            <person name="Griggs A."/>
            <person name="Gujja S."/>
            <person name="Heilman E."/>
            <person name="Heiman D."/>
            <person name="Howarth C."/>
            <person name="Mehta T."/>
            <person name="Neiman D."/>
            <person name="Pearson M."/>
            <person name="Roberts A."/>
            <person name="Saif S."/>
            <person name="Shea T."/>
            <person name="Shenoy N."/>
            <person name="Sisk P."/>
            <person name="Stolte C."/>
            <person name="Sykes S."/>
            <person name="White J."/>
            <person name="Yandava C."/>
            <person name="Burger G."/>
            <person name="Gray M.W."/>
            <person name="Holland P.W.H."/>
            <person name="King N."/>
            <person name="Lang F.B.F."/>
            <person name="Roger A.J."/>
            <person name="Ruiz-Trillo I."/>
            <person name="Haas B."/>
            <person name="Nusbaum C."/>
            <person name="Birren B."/>
        </authorList>
    </citation>
    <scope>NUCLEOTIDE SEQUENCE [LARGE SCALE GENOMIC DNA]</scope>
    <source>
        <strain evidence="5 6">JP610</strain>
    </source>
</reference>
<dbReference type="InterPro" id="IPR033562">
    <property type="entry name" value="PLPL"/>
</dbReference>
<proteinExistence type="predicted"/>
<dbReference type="GO" id="GO:0055088">
    <property type="term" value="P:lipid homeostasis"/>
    <property type="evidence" value="ECO:0007669"/>
    <property type="project" value="TreeGrafter"/>
</dbReference>
<keyword evidence="2" id="KW-0442">Lipid degradation</keyword>
<sequence length="294" mass="31826">MLLVNILISVLLFVGGTFAKSVTSRKIDAIGFSGSGFYIYYHFGVARKLLESGLIVPGETPMAGTSGGSYMAALNSMGVDVEDIKEAFDSTIKKCSERSCDGRLDNVASQILESLVPKGDAWKRSKDLVGVHITIGEEVPFTECVSLPPTGLTVTGFTSRNDLISALRASSFVSGISKSDTCTTTFRDMYARDGGYSKELPCPDGFEGDNCLRVAVVPSSQWVTWSGLGGDVPLDNSTDIYPGIRGLDTLPISEGEWLKAMFNAEAIALHKYALVQLGYEDTEFWLDQNSRPRK</sequence>
<feature type="short sequence motif" description="DGA/G" evidence="2">
    <location>
        <begin position="193"/>
        <end position="195"/>
    </location>
</feature>
<evidence type="ECO:0000313" key="5">
    <source>
        <dbReference type="EMBL" id="KNC82044.1"/>
    </source>
</evidence>
<evidence type="ECO:0000256" key="1">
    <source>
        <dbReference type="ARBA" id="ARBA00023098"/>
    </source>
</evidence>
<dbReference type="SUPFAM" id="SSF52151">
    <property type="entry name" value="FabD/lysophospholipase-like"/>
    <property type="match status" value="1"/>
</dbReference>
<feature type="chain" id="PRO_5005539087" description="PNPLA domain-containing protein" evidence="3">
    <location>
        <begin position="20"/>
        <end position="294"/>
    </location>
</feature>
<dbReference type="STRING" id="667725.A0A0L0FZJ0"/>
<gene>
    <name evidence="5" type="ORF">SARC_05661</name>
</gene>
<name>A0A0L0FZJ0_9EUKA</name>
<accession>A0A0L0FZJ0</accession>
<dbReference type="EMBL" id="KQ241965">
    <property type="protein sequence ID" value="KNC82044.1"/>
    <property type="molecule type" value="Genomic_DNA"/>
</dbReference>
<dbReference type="GO" id="GO:0004806">
    <property type="term" value="F:triacylglycerol lipase activity"/>
    <property type="evidence" value="ECO:0007669"/>
    <property type="project" value="TreeGrafter"/>
</dbReference>
<dbReference type="PANTHER" id="PTHR12406">
    <property type="entry name" value="CALCIUM-INDEPENDENT PHOSPHOLIPASE A2 IPLA2 -RELATED"/>
    <property type="match status" value="1"/>
</dbReference>
<feature type="signal peptide" evidence="3">
    <location>
        <begin position="1"/>
        <end position="19"/>
    </location>
</feature>
<dbReference type="Pfam" id="PF01734">
    <property type="entry name" value="Patatin"/>
    <property type="match status" value="1"/>
</dbReference>
<dbReference type="GO" id="GO:0005737">
    <property type="term" value="C:cytoplasm"/>
    <property type="evidence" value="ECO:0007669"/>
    <property type="project" value="TreeGrafter"/>
</dbReference>
<dbReference type="PANTHER" id="PTHR12406:SF7">
    <property type="entry name" value="PATATIN-LIKE PHOSPHOLIPASE DOMAIN-CONTAINING PROTEIN 4"/>
    <property type="match status" value="1"/>
</dbReference>
<feature type="short sequence motif" description="GXSXG" evidence="2">
    <location>
        <begin position="64"/>
        <end position="68"/>
    </location>
</feature>
<dbReference type="OrthoDB" id="197155at2759"/>
<dbReference type="RefSeq" id="XP_014155946.1">
    <property type="nucleotide sequence ID" value="XM_014300471.1"/>
</dbReference>